<gene>
    <name evidence="2" type="ordered locus">SPO1735</name>
</gene>
<keyword evidence="3" id="KW-1185">Reference proteome</keyword>
<reference evidence="2 3" key="2">
    <citation type="journal article" date="2014" name="Stand. Genomic Sci.">
        <title>An updated genome annotation for the model marine bacterium Ruegeria pomeroyi DSS-3.</title>
        <authorList>
            <person name="Rivers A.R."/>
            <person name="Smith C.B."/>
            <person name="Moran M.A."/>
        </authorList>
    </citation>
    <scope>GENOME REANNOTATION</scope>
    <source>
        <strain evidence="3">ATCC 700808 / DSM 15171 / DSS-3</strain>
    </source>
</reference>
<dbReference type="eggNOG" id="ENOG502ZZCA">
    <property type="taxonomic scope" value="Bacteria"/>
</dbReference>
<dbReference type="EMBL" id="CP000031">
    <property type="protein sequence ID" value="AAV95015.1"/>
    <property type="molecule type" value="Genomic_DNA"/>
</dbReference>
<sequence>MHPRPQFTTKGPGVNSSGTRMSRTALFPLLLLMAAACTQVPELNERIGPDLRTAAFPKLVPLDEALGPPVDPEGEARAVQEALEARRAALAGRARRLQQASHDDSTQTSTE</sequence>
<proteinExistence type="predicted"/>
<accession>Q5LSN2</accession>
<dbReference type="Proteomes" id="UP000001023">
    <property type="component" value="Chromosome"/>
</dbReference>
<organism evidence="2 3">
    <name type="scientific">Ruegeria pomeroyi (strain ATCC 700808 / DSM 15171 / DSS-3)</name>
    <name type="common">Silicibacter pomeroyi</name>
    <dbReference type="NCBI Taxonomy" id="246200"/>
    <lineage>
        <taxon>Bacteria</taxon>
        <taxon>Pseudomonadati</taxon>
        <taxon>Pseudomonadota</taxon>
        <taxon>Alphaproteobacteria</taxon>
        <taxon>Rhodobacterales</taxon>
        <taxon>Roseobacteraceae</taxon>
        <taxon>Ruegeria</taxon>
    </lineage>
</organism>
<dbReference type="AlphaFoldDB" id="Q5LSN2"/>
<protein>
    <submittedName>
        <fullName evidence="2">Uncharacterized protein</fullName>
    </submittedName>
</protein>
<dbReference type="HOGENOM" id="CLU_155204_1_0_5"/>
<evidence type="ECO:0000313" key="2">
    <source>
        <dbReference type="EMBL" id="AAV95015.1"/>
    </source>
</evidence>
<dbReference type="KEGG" id="sil:SPO1735"/>
<feature type="region of interest" description="Disordered" evidence="1">
    <location>
        <begin position="1"/>
        <end position="20"/>
    </location>
</feature>
<dbReference type="STRING" id="246200.SPO1735"/>
<name>Q5LSN2_RUEPO</name>
<evidence type="ECO:0000313" key="3">
    <source>
        <dbReference type="Proteomes" id="UP000001023"/>
    </source>
</evidence>
<evidence type="ECO:0000256" key="1">
    <source>
        <dbReference type="SAM" id="MobiDB-lite"/>
    </source>
</evidence>
<dbReference type="PaxDb" id="246200-SPO1735"/>
<reference evidence="2 3" key="1">
    <citation type="journal article" date="2004" name="Nature">
        <title>Genome sequence of Silicibacter pomeroyi reveals adaptations to the marine environment.</title>
        <authorList>
            <person name="Moran M.A."/>
            <person name="Buchan A."/>
            <person name="Gonzalez J.M."/>
            <person name="Heidelberg J.F."/>
            <person name="Whitman W.B."/>
            <person name="Kiene R.P."/>
            <person name="Henriksen J.R."/>
            <person name="King G.M."/>
            <person name="Belas R."/>
            <person name="Fuqua C."/>
            <person name="Brinkac L."/>
            <person name="Lewis M."/>
            <person name="Johri S."/>
            <person name="Weaver B."/>
            <person name="Pai G."/>
            <person name="Eisen J.A."/>
            <person name="Rahe E."/>
            <person name="Sheldon W.M."/>
            <person name="Ye W."/>
            <person name="Miller T.R."/>
            <person name="Carlton J."/>
            <person name="Rasko D.A."/>
            <person name="Paulsen I.T."/>
            <person name="Ren Q."/>
            <person name="Daugherty S.C."/>
            <person name="Deboy R.T."/>
            <person name="Dodson R.J."/>
            <person name="Durkin A.S."/>
            <person name="Madupu R."/>
            <person name="Nelson W.C."/>
            <person name="Sullivan S.A."/>
            <person name="Rosovitz M.J."/>
            <person name="Haft D.H."/>
            <person name="Selengut J."/>
            <person name="Ward N."/>
        </authorList>
    </citation>
    <scope>NUCLEOTIDE SEQUENCE [LARGE SCALE GENOMIC DNA]</scope>
    <source>
        <strain evidence="3">ATCC 700808 / DSM 15171 / DSS-3</strain>
    </source>
</reference>